<sequence length="381" mass="41135">MQELQSVLDRAVAGGQVPFVVAMTATAEGVAFSGAAGEAAPGQAAAENTGFRIFSMSKAIGSLAAMILIDRGQLSLDTPVAEVLPRWNDLQVLDGWDGDQPRMRAPRTVATVRHLMTHTAGLEYDTWSPETRAWMKATGHPLAITGTRAAMMYALTSDPGTRWGYGLATDWLGQVAEAVDGRRIDAFCRDEIFAPLGMGDTMFEPEPLADRLAVVSRRTPEGGFAPMRIGPPSNPEVYGMGHALYSTAPDYLRFLRMVLNGGALDGQRVLSPKALRTMCADQMGGLTVPPMISVDRRLSGDVDLAPGQRVTHSAVFMRFEEDLPDKRRAGSLGWAGICNTHYWIDPASGLAAVLMTQSLPFLEPGMLQLYDDFERAVYAGA</sequence>
<organism evidence="2 3">
    <name type="scientific">Seohaeicola zhoushanensis</name>
    <dbReference type="NCBI Taxonomy" id="1569283"/>
    <lineage>
        <taxon>Bacteria</taxon>
        <taxon>Pseudomonadati</taxon>
        <taxon>Pseudomonadota</taxon>
        <taxon>Alphaproteobacteria</taxon>
        <taxon>Rhodobacterales</taxon>
        <taxon>Roseobacteraceae</taxon>
        <taxon>Seohaeicola</taxon>
    </lineage>
</organism>
<dbReference type="EMBL" id="BNCJ01000002">
    <property type="protein sequence ID" value="GHF40299.1"/>
    <property type="molecule type" value="Genomic_DNA"/>
</dbReference>
<gene>
    <name evidence="2" type="ORF">GCM10017056_09810</name>
</gene>
<dbReference type="InterPro" id="IPR050789">
    <property type="entry name" value="Diverse_Enzym_Activities"/>
</dbReference>
<dbReference type="Proteomes" id="UP000626220">
    <property type="component" value="Unassembled WGS sequence"/>
</dbReference>
<dbReference type="PANTHER" id="PTHR43283:SF3">
    <property type="entry name" value="BETA-LACTAMASE FAMILY PROTEIN (AFU_ORTHOLOGUE AFUA_5G07500)"/>
    <property type="match status" value="1"/>
</dbReference>
<evidence type="ECO:0000313" key="3">
    <source>
        <dbReference type="Proteomes" id="UP000626220"/>
    </source>
</evidence>
<dbReference type="SUPFAM" id="SSF56601">
    <property type="entry name" value="beta-lactamase/transpeptidase-like"/>
    <property type="match status" value="1"/>
</dbReference>
<keyword evidence="3" id="KW-1185">Reference proteome</keyword>
<dbReference type="InterPro" id="IPR001466">
    <property type="entry name" value="Beta-lactam-related"/>
</dbReference>
<dbReference type="InterPro" id="IPR012338">
    <property type="entry name" value="Beta-lactam/transpept-like"/>
</dbReference>
<feature type="domain" description="Beta-lactamase-related" evidence="1">
    <location>
        <begin position="6"/>
        <end position="363"/>
    </location>
</feature>
<comment type="caution">
    <text evidence="2">The sequence shown here is derived from an EMBL/GenBank/DDBJ whole genome shotgun (WGS) entry which is preliminary data.</text>
</comment>
<dbReference type="PANTHER" id="PTHR43283">
    <property type="entry name" value="BETA-LACTAMASE-RELATED"/>
    <property type="match status" value="1"/>
</dbReference>
<name>A0A8J3M5Q1_9RHOB</name>
<evidence type="ECO:0000313" key="2">
    <source>
        <dbReference type="EMBL" id="GHF40299.1"/>
    </source>
</evidence>
<proteinExistence type="predicted"/>
<dbReference type="Gene3D" id="3.40.710.10">
    <property type="entry name" value="DD-peptidase/beta-lactamase superfamily"/>
    <property type="match status" value="1"/>
</dbReference>
<dbReference type="AlphaFoldDB" id="A0A8J3M5Q1"/>
<evidence type="ECO:0000259" key="1">
    <source>
        <dbReference type="Pfam" id="PF00144"/>
    </source>
</evidence>
<reference evidence="2" key="2">
    <citation type="submission" date="2020-09" db="EMBL/GenBank/DDBJ databases">
        <authorList>
            <person name="Sun Q."/>
            <person name="Kim S."/>
        </authorList>
    </citation>
    <scope>NUCLEOTIDE SEQUENCE</scope>
    <source>
        <strain evidence="2">KCTC 42650</strain>
    </source>
</reference>
<dbReference type="Pfam" id="PF00144">
    <property type="entry name" value="Beta-lactamase"/>
    <property type="match status" value="1"/>
</dbReference>
<accession>A0A8J3M5Q1</accession>
<protein>
    <submittedName>
        <fullName evidence="2">1,4-butanediol diacrylate esterase</fullName>
    </submittedName>
</protein>
<dbReference type="RefSeq" id="WP_189678926.1">
    <property type="nucleotide sequence ID" value="NZ_BNCJ01000002.1"/>
</dbReference>
<reference evidence="2" key="1">
    <citation type="journal article" date="2014" name="Int. J. Syst. Evol. Microbiol.">
        <title>Complete genome sequence of Corynebacterium casei LMG S-19264T (=DSM 44701T), isolated from a smear-ripened cheese.</title>
        <authorList>
            <consortium name="US DOE Joint Genome Institute (JGI-PGF)"/>
            <person name="Walter F."/>
            <person name="Albersmeier A."/>
            <person name="Kalinowski J."/>
            <person name="Ruckert C."/>
        </authorList>
    </citation>
    <scope>NUCLEOTIDE SEQUENCE</scope>
    <source>
        <strain evidence="2">KCTC 42650</strain>
    </source>
</reference>